<accession>A0ACC3SAM0</accession>
<evidence type="ECO:0000313" key="1">
    <source>
        <dbReference type="EMBL" id="KAK8204337.1"/>
    </source>
</evidence>
<dbReference type="Proteomes" id="UP001320706">
    <property type="component" value="Unassembled WGS sequence"/>
</dbReference>
<dbReference type="EMBL" id="JAMKPW020000028">
    <property type="protein sequence ID" value="KAK8204337.1"/>
    <property type="molecule type" value="Genomic_DNA"/>
</dbReference>
<organism evidence="1 2">
    <name type="scientific">Zalaria obscura</name>
    <dbReference type="NCBI Taxonomy" id="2024903"/>
    <lineage>
        <taxon>Eukaryota</taxon>
        <taxon>Fungi</taxon>
        <taxon>Dikarya</taxon>
        <taxon>Ascomycota</taxon>
        <taxon>Pezizomycotina</taxon>
        <taxon>Dothideomycetes</taxon>
        <taxon>Dothideomycetidae</taxon>
        <taxon>Dothideales</taxon>
        <taxon>Zalariaceae</taxon>
        <taxon>Zalaria</taxon>
    </lineage>
</organism>
<comment type="caution">
    <text evidence="1">The sequence shown here is derived from an EMBL/GenBank/DDBJ whole genome shotgun (WGS) entry which is preliminary data.</text>
</comment>
<keyword evidence="2" id="KW-1185">Reference proteome</keyword>
<gene>
    <name evidence="1" type="primary">EIS1</name>
    <name evidence="1" type="ORF">M8818_005182</name>
</gene>
<reference evidence="1" key="1">
    <citation type="submission" date="2024-02" db="EMBL/GenBank/DDBJ databases">
        <title>Metagenome Assembled Genome of Zalaria obscura JY119.</title>
        <authorList>
            <person name="Vighnesh L."/>
            <person name="Jagadeeshwari U."/>
            <person name="Venkata Ramana C."/>
            <person name="Sasikala C."/>
        </authorList>
    </citation>
    <scope>NUCLEOTIDE SEQUENCE</scope>
    <source>
        <strain evidence="1">JY119</strain>
    </source>
</reference>
<name>A0ACC3SAM0_9PEZI</name>
<evidence type="ECO:0000313" key="2">
    <source>
        <dbReference type="Proteomes" id="UP001320706"/>
    </source>
</evidence>
<proteinExistence type="predicted"/>
<sequence length="974" mass="105358">MAATNKKTTPAPGDVPCPDPAVHGIVSPRLQDQASTAALYVTKHKGDPHEQGILDANNKLSSRSAAASLKYARAEDLPSYPSQGGVKISSAGAAANLANDNHKDFEYWKANSSSDAGKAAMLAKDYKMQPLWKPEGSAAGSKAAFLAARDGGKLNLWHPEPTAEGNSAAHLAMGKNLSPQLDYGYTADGKKRALMAATGALGRSRSGSTPTPALPAYPDSKNSAHNALNAATVANRTPSKRATKNEEYHIDSAAMEAARIKHLAPGAVDKEMWGSKPPVELEMEEKRHQAALRASAVSMAKQMMEYQRRHDEEVDQAGVTAAAHVHGRTYSTASTQPDLKSQALQYIHLQEAAQKLAAERLAKLDPDANTRYRSYYGYEDQQPRHRYSIRGRGRRRAESVTEDPDSDDEFQARRVRNQMSQFNNNIAEIDAKKRQNDRAALLAAAERKVHAQMHNMDEQVYAETGKVSPAMMEEWEAKARARAAKESEARMKNHGRVDLGNGRFMDQSEIEAIAAARLKPTLTEINDTAEKRRAKDEEIRLEREEFQRQQRSEKERERDTKAEQKRLRHEEKAAAKAKKQEQKAAARIEKDAEKARRAEEKRLAKERKHQSKDLQKESEEAAAASARKSIEEPATTTEPASTTTTTTTAAVVTPAIVTESVDGPRESVEHTDEDRPARLERHVSTVLSSSSSSSASSSRSSVSSLEPATTTETMPNMPNETARQIAERVLTADVDAEGRAPETEVVATTTTEDVKPSVGVEAPSTTAEKERDLHDEPKTPSTPSKSAGGGGFGRFFKGLRRKSRADYEPGRISAAKTSVSTSTEDPKTSVDSAALTGSGAGAAGAGGVVEDAELGSGSPSSFRRHDSTSLHSVSTMSSSTDAEAGEMEMEQRRGRGGRLGLFGAKDSANVNANPKATPKAKGSGGVTRDDDESGEDEFEEARDTFDESLAPPPSFAGQPKSGSPVRETKFQEVL</sequence>
<protein>
    <submittedName>
        <fullName evidence="1">Eisosome assembly protein</fullName>
    </submittedName>
</protein>